<dbReference type="InterPro" id="IPR027461">
    <property type="entry name" value="Carboxypeptidase_A_C_sf"/>
</dbReference>
<proteinExistence type="predicted"/>
<evidence type="ECO:0000313" key="2">
    <source>
        <dbReference type="EMBL" id="TCG11045.1"/>
    </source>
</evidence>
<protein>
    <recommendedName>
        <fullName evidence="1">LD-carboxypeptidase C-terminal domain-containing protein</fullName>
    </recommendedName>
</protein>
<dbReference type="EMBL" id="PSZO01000014">
    <property type="protein sequence ID" value="TCG11045.1"/>
    <property type="molecule type" value="Genomic_DNA"/>
</dbReference>
<reference evidence="2 3" key="1">
    <citation type="submission" date="2018-02" db="EMBL/GenBank/DDBJ databases">
        <title>Mycoplasma marinum and Mycoplasma todarodis sp. nov., moderately halophilic and psychrotolerant mycoplasmas isolated from cephalopods.</title>
        <authorList>
            <person name="Viver T."/>
        </authorList>
    </citation>
    <scope>NUCLEOTIDE SEQUENCE [LARGE SCALE GENOMIC DNA]</scope>
    <source>
        <strain evidence="2 3">PE</strain>
    </source>
</reference>
<evidence type="ECO:0000259" key="1">
    <source>
        <dbReference type="Pfam" id="PF17676"/>
    </source>
</evidence>
<sequence>MSPLEFKKALNILHNEIKVCFAIIFGKSKDETFFNEYLEILKETIDKPIIFNVNFGHTAPLYTIPYRGEIKLKFPSKNIYISK</sequence>
<dbReference type="InterPro" id="IPR040921">
    <property type="entry name" value="Peptidase_S66C"/>
</dbReference>
<dbReference type="AlphaFoldDB" id="A0A4R0XQ94"/>
<dbReference type="Proteomes" id="UP000294192">
    <property type="component" value="Unassembled WGS sequence"/>
</dbReference>
<gene>
    <name evidence="2" type="ORF">C4B24_03105</name>
</gene>
<dbReference type="Pfam" id="PF17676">
    <property type="entry name" value="Peptidase_S66C"/>
    <property type="match status" value="1"/>
</dbReference>
<dbReference type="Gene3D" id="3.50.30.60">
    <property type="entry name" value="LD-carboxypeptidase A C-terminal domain-like"/>
    <property type="match status" value="1"/>
</dbReference>
<accession>A0A4R0XQ94</accession>
<organism evidence="2 3">
    <name type="scientific">Mycoplasma marinum</name>
    <dbReference type="NCBI Taxonomy" id="1937190"/>
    <lineage>
        <taxon>Bacteria</taxon>
        <taxon>Bacillati</taxon>
        <taxon>Mycoplasmatota</taxon>
        <taxon>Mollicutes</taxon>
        <taxon>Mycoplasmataceae</taxon>
        <taxon>Mycoplasma</taxon>
    </lineage>
</organism>
<feature type="domain" description="LD-carboxypeptidase C-terminal" evidence="1">
    <location>
        <begin position="17"/>
        <end position="72"/>
    </location>
</feature>
<name>A0A4R0XQ94_9MOLU</name>
<comment type="caution">
    <text evidence="2">The sequence shown here is derived from an EMBL/GenBank/DDBJ whole genome shotgun (WGS) entry which is preliminary data.</text>
</comment>
<evidence type="ECO:0000313" key="3">
    <source>
        <dbReference type="Proteomes" id="UP000294192"/>
    </source>
</evidence>
<keyword evidence="3" id="KW-1185">Reference proteome</keyword>
<dbReference type="SUPFAM" id="SSF141986">
    <property type="entry name" value="LD-carboxypeptidase A C-terminal domain-like"/>
    <property type="match status" value="1"/>
</dbReference>
<dbReference type="RefSeq" id="WP_131599243.1">
    <property type="nucleotide sequence ID" value="NZ_CBDBYK010000013.1"/>
</dbReference>
<dbReference type="OrthoDB" id="9807329at2"/>